<feature type="compositionally biased region" description="Basic residues" evidence="1">
    <location>
        <begin position="110"/>
        <end position="124"/>
    </location>
</feature>
<dbReference type="AlphaFoldDB" id="A0A5B7D5C2"/>
<reference evidence="2 3" key="1">
    <citation type="submission" date="2019-05" db="EMBL/GenBank/DDBJ databases">
        <title>Another draft genome of Portunus trituberculatus and its Hox gene families provides insights of decapod evolution.</title>
        <authorList>
            <person name="Jeong J.-H."/>
            <person name="Song I."/>
            <person name="Kim S."/>
            <person name="Choi T."/>
            <person name="Kim D."/>
            <person name="Ryu S."/>
            <person name="Kim W."/>
        </authorList>
    </citation>
    <scope>NUCLEOTIDE SEQUENCE [LARGE SCALE GENOMIC DNA]</scope>
    <source>
        <tissue evidence="2">Muscle</tissue>
    </source>
</reference>
<proteinExistence type="predicted"/>
<gene>
    <name evidence="2" type="ORF">E2C01_009169</name>
</gene>
<keyword evidence="3" id="KW-1185">Reference proteome</keyword>
<evidence type="ECO:0000256" key="1">
    <source>
        <dbReference type="SAM" id="MobiDB-lite"/>
    </source>
</evidence>
<name>A0A5B7D5C2_PORTR</name>
<comment type="caution">
    <text evidence="2">The sequence shown here is derived from an EMBL/GenBank/DDBJ whole genome shotgun (WGS) entry which is preliminary data.</text>
</comment>
<evidence type="ECO:0000313" key="2">
    <source>
        <dbReference type="EMBL" id="MPC16346.1"/>
    </source>
</evidence>
<evidence type="ECO:0000313" key="3">
    <source>
        <dbReference type="Proteomes" id="UP000324222"/>
    </source>
</evidence>
<feature type="compositionally biased region" description="Low complexity" evidence="1">
    <location>
        <begin position="90"/>
        <end position="108"/>
    </location>
</feature>
<dbReference type="EMBL" id="VSRR010000498">
    <property type="protein sequence ID" value="MPC16346.1"/>
    <property type="molecule type" value="Genomic_DNA"/>
</dbReference>
<dbReference type="Proteomes" id="UP000324222">
    <property type="component" value="Unassembled WGS sequence"/>
</dbReference>
<sequence>MSHGTGEGNEKALPLGSLARADVRHAGNGTTYRSTVMAATTTAPQANTLGISNLHPFNYDEQITVWVSGCVSPSARTGDAFPPGTPPQTPTLSPCLPLSPLSPSIATPHPARRHHHRHHHSHHNTGRDSP</sequence>
<organism evidence="2 3">
    <name type="scientific">Portunus trituberculatus</name>
    <name type="common">Swimming crab</name>
    <name type="synonym">Neptunus trituberculatus</name>
    <dbReference type="NCBI Taxonomy" id="210409"/>
    <lineage>
        <taxon>Eukaryota</taxon>
        <taxon>Metazoa</taxon>
        <taxon>Ecdysozoa</taxon>
        <taxon>Arthropoda</taxon>
        <taxon>Crustacea</taxon>
        <taxon>Multicrustacea</taxon>
        <taxon>Malacostraca</taxon>
        <taxon>Eumalacostraca</taxon>
        <taxon>Eucarida</taxon>
        <taxon>Decapoda</taxon>
        <taxon>Pleocyemata</taxon>
        <taxon>Brachyura</taxon>
        <taxon>Eubrachyura</taxon>
        <taxon>Portunoidea</taxon>
        <taxon>Portunidae</taxon>
        <taxon>Portuninae</taxon>
        <taxon>Portunus</taxon>
    </lineage>
</organism>
<accession>A0A5B7D5C2</accession>
<feature type="region of interest" description="Disordered" evidence="1">
    <location>
        <begin position="74"/>
        <end position="130"/>
    </location>
</feature>
<protein>
    <submittedName>
        <fullName evidence="2">Uncharacterized protein</fullName>
    </submittedName>
</protein>